<evidence type="ECO:0000313" key="1">
    <source>
        <dbReference type="EMBL" id="CDN34972.1"/>
    </source>
</evidence>
<reference evidence="1" key="1">
    <citation type="submission" date="2014-01" db="EMBL/GenBank/DDBJ databases">
        <title>Draft genome sequence of highly nematicidal Bacillus thuringiensis DB27.</title>
        <authorList>
            <person name="Iatsenko I."/>
            <person name="Pickard D."/>
            <person name="Corton C."/>
            <person name="Dougan G."/>
            <person name="Sommer R.J."/>
        </authorList>
    </citation>
    <scope>NUCLEOTIDE SEQUENCE [LARGE SCALE GENOMIC DNA]</scope>
    <source>
        <strain evidence="1">DB27</strain>
    </source>
</reference>
<accession>W8Y8K0</accession>
<protein>
    <submittedName>
        <fullName evidence="1">Uncharacterized protein</fullName>
    </submittedName>
</protein>
<proteinExistence type="predicted"/>
<dbReference type="AlphaFoldDB" id="W8Y8K0"/>
<reference evidence="1" key="2">
    <citation type="submission" date="2014-01" db="EMBL/GenBank/DDBJ databases">
        <authorList>
            <person name="Aslett M."/>
        </authorList>
    </citation>
    <scope>NUCLEOTIDE SEQUENCE [LARGE SCALE GENOMIC DNA]</scope>
    <source>
        <strain evidence="1">DB27</strain>
    </source>
</reference>
<dbReference type="HOGENOM" id="CLU_216699_0_0_9"/>
<sequence>MKTESATFITETSQVNQDNINISMQQKNLTYKT</sequence>
<dbReference type="Proteomes" id="UP000030682">
    <property type="component" value="Unassembled WGS sequence"/>
</dbReference>
<dbReference type="EMBL" id="HG810017">
    <property type="protein sequence ID" value="CDN34972.1"/>
    <property type="molecule type" value="Genomic_DNA"/>
</dbReference>
<gene>
    <name evidence="1" type="ORF">BTDB27_001314</name>
</gene>
<name>W8Y8K0_BACTU</name>
<organism evidence="1">
    <name type="scientific">Bacillus thuringiensis DB27</name>
    <dbReference type="NCBI Taxonomy" id="1431339"/>
    <lineage>
        <taxon>Bacteria</taxon>
        <taxon>Bacillati</taxon>
        <taxon>Bacillota</taxon>
        <taxon>Bacilli</taxon>
        <taxon>Bacillales</taxon>
        <taxon>Bacillaceae</taxon>
        <taxon>Bacillus</taxon>
        <taxon>Bacillus cereus group</taxon>
    </lineage>
</organism>